<keyword evidence="2" id="KW-1185">Reference proteome</keyword>
<proteinExistence type="predicted"/>
<evidence type="ECO:0000313" key="1">
    <source>
        <dbReference type="EMBL" id="KAH9308608.1"/>
    </source>
</evidence>
<reference evidence="1 2" key="1">
    <citation type="journal article" date="2021" name="Nat. Plants">
        <title>The Taxus genome provides insights into paclitaxel biosynthesis.</title>
        <authorList>
            <person name="Xiong X."/>
            <person name="Gou J."/>
            <person name="Liao Q."/>
            <person name="Li Y."/>
            <person name="Zhou Q."/>
            <person name="Bi G."/>
            <person name="Li C."/>
            <person name="Du R."/>
            <person name="Wang X."/>
            <person name="Sun T."/>
            <person name="Guo L."/>
            <person name="Liang H."/>
            <person name="Lu P."/>
            <person name="Wu Y."/>
            <person name="Zhang Z."/>
            <person name="Ro D.K."/>
            <person name="Shang Y."/>
            <person name="Huang S."/>
            <person name="Yan J."/>
        </authorList>
    </citation>
    <scope>NUCLEOTIDE SEQUENCE [LARGE SCALE GENOMIC DNA]</scope>
    <source>
        <strain evidence="1">Ta-2019</strain>
    </source>
</reference>
<dbReference type="EMBL" id="JAHRHJ020000007">
    <property type="protein sequence ID" value="KAH9308608.1"/>
    <property type="molecule type" value="Genomic_DNA"/>
</dbReference>
<sequence length="88" mass="10204">MDDDFSQEIGHLDLTFEDLQALKQIPSQLLVEEGIIPHVDKHFQLTKAIRFRLKILNEACGKLRESKDKLIDGKSDLEEELLKIFQKV</sequence>
<accession>A0AA38FU41</accession>
<comment type="caution">
    <text evidence="1">The sequence shown here is derived from an EMBL/GenBank/DDBJ whole genome shotgun (WGS) entry which is preliminary data.</text>
</comment>
<protein>
    <submittedName>
        <fullName evidence="1">Uncharacterized protein</fullName>
    </submittedName>
</protein>
<dbReference type="Proteomes" id="UP000824469">
    <property type="component" value="Unassembled WGS sequence"/>
</dbReference>
<name>A0AA38FU41_TAXCH</name>
<feature type="non-terminal residue" evidence="1">
    <location>
        <position position="88"/>
    </location>
</feature>
<gene>
    <name evidence="1" type="ORF">KI387_036519</name>
</gene>
<dbReference type="AlphaFoldDB" id="A0AA38FU41"/>
<evidence type="ECO:0000313" key="2">
    <source>
        <dbReference type="Proteomes" id="UP000824469"/>
    </source>
</evidence>
<organism evidence="1 2">
    <name type="scientific">Taxus chinensis</name>
    <name type="common">Chinese yew</name>
    <name type="synonym">Taxus wallichiana var. chinensis</name>
    <dbReference type="NCBI Taxonomy" id="29808"/>
    <lineage>
        <taxon>Eukaryota</taxon>
        <taxon>Viridiplantae</taxon>
        <taxon>Streptophyta</taxon>
        <taxon>Embryophyta</taxon>
        <taxon>Tracheophyta</taxon>
        <taxon>Spermatophyta</taxon>
        <taxon>Pinopsida</taxon>
        <taxon>Pinidae</taxon>
        <taxon>Conifers II</taxon>
        <taxon>Cupressales</taxon>
        <taxon>Taxaceae</taxon>
        <taxon>Taxus</taxon>
    </lineage>
</organism>